<accession>A0AA37XBF0</accession>
<dbReference type="Pfam" id="PF05719">
    <property type="entry name" value="GPP34"/>
    <property type="match status" value="1"/>
</dbReference>
<reference evidence="6" key="1">
    <citation type="journal article" date="2014" name="Int. J. Syst. Evol. Microbiol.">
        <title>Complete genome sequence of Corynebacterium casei LMG S-19264T (=DSM 44701T), isolated from a smear-ripened cheese.</title>
        <authorList>
            <consortium name="US DOE Joint Genome Institute (JGI-PGF)"/>
            <person name="Walter F."/>
            <person name="Albersmeier A."/>
            <person name="Kalinowski J."/>
            <person name="Ruckert C."/>
        </authorList>
    </citation>
    <scope>NUCLEOTIDE SEQUENCE</scope>
    <source>
        <strain evidence="6">NBRC 112290</strain>
    </source>
</reference>
<protein>
    <recommendedName>
        <fullName evidence="8">GPP34 family phosphoprotein</fullName>
    </recommendedName>
</protein>
<evidence type="ECO:0000313" key="7">
    <source>
        <dbReference type="Proteomes" id="UP001157161"/>
    </source>
</evidence>
<keyword evidence="4" id="KW-0472">Membrane</keyword>
<comment type="subcellular location">
    <subcellularLocation>
        <location evidence="1">Golgi apparatus membrane</location>
        <topology evidence="1">Peripheral membrane protein</topology>
        <orientation evidence="1">Cytoplasmic side</orientation>
    </subcellularLocation>
</comment>
<feature type="compositionally biased region" description="Basic residues" evidence="5">
    <location>
        <begin position="182"/>
        <end position="191"/>
    </location>
</feature>
<dbReference type="InterPro" id="IPR038261">
    <property type="entry name" value="GPP34-like_sf"/>
</dbReference>
<keyword evidence="2" id="KW-0333">Golgi apparatus</keyword>
<name>A0AA37XBF0_9MICO</name>
<evidence type="ECO:0000256" key="1">
    <source>
        <dbReference type="ARBA" id="ARBA00004255"/>
    </source>
</evidence>
<organism evidence="6 7">
    <name type="scientific">Litorihabitans aurantiacus</name>
    <dbReference type="NCBI Taxonomy" id="1930061"/>
    <lineage>
        <taxon>Bacteria</taxon>
        <taxon>Bacillati</taxon>
        <taxon>Actinomycetota</taxon>
        <taxon>Actinomycetes</taxon>
        <taxon>Micrococcales</taxon>
        <taxon>Beutenbergiaceae</taxon>
        <taxon>Litorihabitans</taxon>
    </lineage>
</organism>
<dbReference type="InterPro" id="IPR008628">
    <property type="entry name" value="GPP34-like"/>
</dbReference>
<dbReference type="Gene3D" id="1.10.3630.10">
    <property type="entry name" value="yeast vps74-n-term truncation variant domain like"/>
    <property type="match status" value="1"/>
</dbReference>
<dbReference type="EMBL" id="BSUM01000001">
    <property type="protein sequence ID" value="GMA30914.1"/>
    <property type="molecule type" value="Genomic_DNA"/>
</dbReference>
<gene>
    <name evidence="6" type="ORF">GCM10025875_09060</name>
</gene>
<evidence type="ECO:0000256" key="3">
    <source>
        <dbReference type="ARBA" id="ARBA00023121"/>
    </source>
</evidence>
<evidence type="ECO:0008006" key="8">
    <source>
        <dbReference type="Google" id="ProtNLM"/>
    </source>
</evidence>
<evidence type="ECO:0000256" key="4">
    <source>
        <dbReference type="ARBA" id="ARBA00023136"/>
    </source>
</evidence>
<evidence type="ECO:0000256" key="2">
    <source>
        <dbReference type="ARBA" id="ARBA00023034"/>
    </source>
</evidence>
<dbReference type="GO" id="GO:0005737">
    <property type="term" value="C:cytoplasm"/>
    <property type="evidence" value="ECO:0007669"/>
    <property type="project" value="UniProtKB-ARBA"/>
</dbReference>
<comment type="caution">
    <text evidence="6">The sequence shown here is derived from an EMBL/GenBank/DDBJ whole genome shotgun (WGS) entry which is preliminary data.</text>
</comment>
<evidence type="ECO:0000313" key="6">
    <source>
        <dbReference type="EMBL" id="GMA30914.1"/>
    </source>
</evidence>
<dbReference type="GO" id="GO:0070273">
    <property type="term" value="F:phosphatidylinositol-4-phosphate binding"/>
    <property type="evidence" value="ECO:0007669"/>
    <property type="project" value="InterPro"/>
</dbReference>
<reference evidence="6" key="2">
    <citation type="submission" date="2023-02" db="EMBL/GenBank/DDBJ databases">
        <authorList>
            <person name="Sun Q."/>
            <person name="Mori K."/>
        </authorList>
    </citation>
    <scope>NUCLEOTIDE SEQUENCE</scope>
    <source>
        <strain evidence="6">NBRC 112290</strain>
    </source>
</reference>
<feature type="region of interest" description="Disordered" evidence="5">
    <location>
        <begin position="177"/>
        <end position="207"/>
    </location>
</feature>
<sequence length="207" mass="22184">MNMLIVEDVMLLLLDDGTGQIAGSSSLTPVLGGGVLLELALAEHVWVEEKQGFWHAAKVHPVPGTPAPADPLLQGALGVVAEKPRTAQDLVGRLGRNLRDHVTERLAQRGIVRREDTTVMGIFPSTRWPAQDVRHEQELRGAVELVLGHGAAPDARVGAVISLLSAADQAHKVLTVPGVPRARSRPGRRWSPRGPGPPRPCATRSPR</sequence>
<dbReference type="Proteomes" id="UP001157161">
    <property type="component" value="Unassembled WGS sequence"/>
</dbReference>
<keyword evidence="7" id="KW-1185">Reference proteome</keyword>
<dbReference type="RefSeq" id="WP_284249683.1">
    <property type="nucleotide sequence ID" value="NZ_BSUM01000001.1"/>
</dbReference>
<dbReference type="AlphaFoldDB" id="A0AA37XBF0"/>
<evidence type="ECO:0000256" key="5">
    <source>
        <dbReference type="SAM" id="MobiDB-lite"/>
    </source>
</evidence>
<proteinExistence type="predicted"/>
<keyword evidence="3" id="KW-0446">Lipid-binding</keyword>
<dbReference type="GO" id="GO:0012505">
    <property type="term" value="C:endomembrane system"/>
    <property type="evidence" value="ECO:0007669"/>
    <property type="project" value="UniProtKB-ARBA"/>
</dbReference>